<gene>
    <name evidence="1" type="ORF">NDN08_006223</name>
</gene>
<comment type="caution">
    <text evidence="1">The sequence shown here is derived from an EMBL/GenBank/DDBJ whole genome shotgun (WGS) entry which is preliminary data.</text>
</comment>
<reference evidence="1 2" key="1">
    <citation type="journal article" date="2023" name="Nat. Commun.">
        <title>Origin of minicircular mitochondrial genomes in red algae.</title>
        <authorList>
            <person name="Lee Y."/>
            <person name="Cho C.H."/>
            <person name="Lee Y.M."/>
            <person name="Park S.I."/>
            <person name="Yang J.H."/>
            <person name="West J.A."/>
            <person name="Bhattacharya D."/>
            <person name="Yoon H.S."/>
        </authorList>
    </citation>
    <scope>NUCLEOTIDE SEQUENCE [LARGE SCALE GENOMIC DNA]</scope>
    <source>
        <strain evidence="1 2">CCMP1338</strain>
        <tissue evidence="1">Whole cell</tissue>
    </source>
</reference>
<evidence type="ECO:0000313" key="1">
    <source>
        <dbReference type="EMBL" id="KAJ8902904.1"/>
    </source>
</evidence>
<keyword evidence="2" id="KW-1185">Reference proteome</keyword>
<dbReference type="Proteomes" id="UP001157974">
    <property type="component" value="Unassembled WGS sequence"/>
</dbReference>
<proteinExistence type="predicted"/>
<evidence type="ECO:0000313" key="2">
    <source>
        <dbReference type="Proteomes" id="UP001157974"/>
    </source>
</evidence>
<dbReference type="EMBL" id="JAMWBK010000008">
    <property type="protein sequence ID" value="KAJ8902904.1"/>
    <property type="molecule type" value="Genomic_DNA"/>
</dbReference>
<name>A0AAV8ULM4_9RHOD</name>
<accession>A0AAV8ULM4</accession>
<sequence>MRISPTRRSVEVEFFSLDPRDDYKTSEWRFCVMILLPLGKYLWDVVLTQSTTAKCTSQRTTQVSEPVACSDLRATTLVPVMVAHPAYPHPTACLFS</sequence>
<organism evidence="1 2">
    <name type="scientific">Rhodosorus marinus</name>
    <dbReference type="NCBI Taxonomy" id="101924"/>
    <lineage>
        <taxon>Eukaryota</taxon>
        <taxon>Rhodophyta</taxon>
        <taxon>Stylonematophyceae</taxon>
        <taxon>Stylonematales</taxon>
        <taxon>Stylonemataceae</taxon>
        <taxon>Rhodosorus</taxon>
    </lineage>
</organism>
<dbReference type="AlphaFoldDB" id="A0AAV8ULM4"/>
<protein>
    <submittedName>
        <fullName evidence="1">Uncharacterized protein</fullName>
    </submittedName>
</protein>